<dbReference type="InterPro" id="IPR006638">
    <property type="entry name" value="Elp3/MiaA/NifB-like_rSAM"/>
</dbReference>
<evidence type="ECO:0000313" key="5">
    <source>
        <dbReference type="Proteomes" id="UP000239800"/>
    </source>
</evidence>
<dbReference type="PANTHER" id="PTHR13932:SF5">
    <property type="entry name" value="RADICAL S-ADENOSYL METHIONINE DOMAIN-CONTAINING PROTEIN 1, MITOCHONDRIAL"/>
    <property type="match status" value="1"/>
</dbReference>
<dbReference type="CDD" id="cd01335">
    <property type="entry name" value="Radical_SAM"/>
    <property type="match status" value="1"/>
</dbReference>
<dbReference type="PROSITE" id="PS51918">
    <property type="entry name" value="RADICAL_SAM"/>
    <property type="match status" value="1"/>
</dbReference>
<dbReference type="SFLD" id="SFLDG01065">
    <property type="entry name" value="anaerobic_coproporphyrinogen-I"/>
    <property type="match status" value="1"/>
</dbReference>
<protein>
    <recommendedName>
        <fullName evidence="2">Heme chaperone HemW</fullName>
    </recommendedName>
</protein>
<comment type="caution">
    <text evidence="4">The sequence shown here is derived from an EMBL/GenBank/DDBJ whole genome shotgun (WGS) entry which is preliminary data.</text>
</comment>
<keyword evidence="2" id="KW-0479">Metal-binding</keyword>
<evidence type="ECO:0000256" key="2">
    <source>
        <dbReference type="RuleBase" id="RU364116"/>
    </source>
</evidence>
<dbReference type="SFLD" id="SFLDF00562">
    <property type="entry name" value="HemN-like__clustered_with_heat"/>
    <property type="match status" value="1"/>
</dbReference>
<dbReference type="SFLD" id="SFLDF00288">
    <property type="entry name" value="HemN-like__clustered_with_nucl"/>
    <property type="match status" value="1"/>
</dbReference>
<proteinExistence type="inferred from homology"/>
<comment type="function">
    <text evidence="2">Probably acts as a heme chaperone, transferring heme to an unknown acceptor. Binds one molecule of heme per monomer, possibly covalently. Binds 1 [4Fe-4S] cluster. The cluster is coordinated with 3 cysteines and an exchangeable S-adenosyl-L-methionine.</text>
</comment>
<keyword evidence="2" id="KW-0408">Iron</keyword>
<dbReference type="InterPro" id="IPR007197">
    <property type="entry name" value="rSAM"/>
</dbReference>
<dbReference type="InterPro" id="IPR023404">
    <property type="entry name" value="rSAM_horseshoe"/>
</dbReference>
<dbReference type="RefSeq" id="WP_104811393.1">
    <property type="nucleotide sequence ID" value="NZ_MQUB01000001.1"/>
</dbReference>
<evidence type="ECO:0000313" key="4">
    <source>
        <dbReference type="EMBL" id="PQB03470.1"/>
    </source>
</evidence>
<dbReference type="AlphaFoldDB" id="A0A2S7KLL1"/>
<dbReference type="NCBIfam" id="TIGR00539">
    <property type="entry name" value="hemN_rel"/>
    <property type="match status" value="1"/>
</dbReference>
<dbReference type="InterPro" id="IPR034505">
    <property type="entry name" value="Coproporphyrinogen-III_oxidase"/>
</dbReference>
<dbReference type="Gene3D" id="3.80.30.20">
    <property type="entry name" value="tm_1862 like domain"/>
    <property type="match status" value="1"/>
</dbReference>
<dbReference type="InterPro" id="IPR058240">
    <property type="entry name" value="rSAM_sf"/>
</dbReference>
<gene>
    <name evidence="4" type="ORF">BST85_00100</name>
</gene>
<sequence>MSGIYLHIPFCKQACHYCDFHFSTSLKKKSELIEAMRREIVLRKKELNGPLETIYFGGGTPSLLDEDELNTILSQIRDQFETIDDPEITLEANPDDITEDKLIAWRRAGVNRLSIGIQSFFEEDLKWMNRAHNAEEAFHCIELAKPYFDNISVDLIYGVPGMGMDRWKENLQRFLGLDVPHISCYALTVEQGTALDYFIRKGKVRPPEDELADAHYQLMLDELQEEGYENYEFSNFGKPGYFSRNNLGYWMGKPYLGIGPSAHSYDGSSRSWNVANNVNYIQSLQKGELPLERELLTKVDRFNEMVMTRLRTQFGLNLEEVAHEFGVQIKDHLMEMAGPLLQEGMMETKGDILQVTRKGKFLTDGISSRLFLLNLGD</sequence>
<accession>A0A2S7KLL1</accession>
<keyword evidence="2" id="KW-0349">Heme</keyword>
<dbReference type="GO" id="GO:0004109">
    <property type="term" value="F:coproporphyrinogen oxidase activity"/>
    <property type="evidence" value="ECO:0007669"/>
    <property type="project" value="InterPro"/>
</dbReference>
<dbReference type="SMART" id="SM00729">
    <property type="entry name" value="Elp3"/>
    <property type="match status" value="1"/>
</dbReference>
<dbReference type="Proteomes" id="UP000239800">
    <property type="component" value="Unassembled WGS sequence"/>
</dbReference>
<dbReference type="GO" id="GO:0046872">
    <property type="term" value="F:metal ion binding"/>
    <property type="evidence" value="ECO:0007669"/>
    <property type="project" value="UniProtKB-UniRule"/>
</dbReference>
<keyword evidence="2" id="KW-0963">Cytoplasm</keyword>
<evidence type="ECO:0000259" key="3">
    <source>
        <dbReference type="PROSITE" id="PS51918"/>
    </source>
</evidence>
<comment type="similarity">
    <text evidence="1">Belongs to the anaerobic coproporphyrinogen-III oxidase family. HemW subfamily.</text>
</comment>
<keyword evidence="2" id="KW-0949">S-adenosyl-L-methionine</keyword>
<dbReference type="InterPro" id="IPR010723">
    <property type="entry name" value="HemN_C"/>
</dbReference>
<dbReference type="Pfam" id="PF06969">
    <property type="entry name" value="HemN_C"/>
    <property type="match status" value="1"/>
</dbReference>
<dbReference type="GO" id="GO:0051539">
    <property type="term" value="F:4 iron, 4 sulfur cluster binding"/>
    <property type="evidence" value="ECO:0007669"/>
    <property type="project" value="UniProtKB-UniRule"/>
</dbReference>
<dbReference type="GO" id="GO:0005737">
    <property type="term" value="C:cytoplasm"/>
    <property type="evidence" value="ECO:0007669"/>
    <property type="project" value="UniProtKB-SubCell"/>
</dbReference>
<keyword evidence="5" id="KW-1185">Reference proteome</keyword>
<comment type="subcellular location">
    <subcellularLocation>
        <location evidence="2">Cytoplasm</location>
    </subcellularLocation>
</comment>
<dbReference type="PANTHER" id="PTHR13932">
    <property type="entry name" value="COPROPORPHYRINIGEN III OXIDASE"/>
    <property type="match status" value="1"/>
</dbReference>
<dbReference type="InterPro" id="IPR004559">
    <property type="entry name" value="HemW-like"/>
</dbReference>
<dbReference type="EMBL" id="MQUB01000001">
    <property type="protein sequence ID" value="PQB03470.1"/>
    <property type="molecule type" value="Genomic_DNA"/>
</dbReference>
<dbReference type="GO" id="GO:0006779">
    <property type="term" value="P:porphyrin-containing compound biosynthetic process"/>
    <property type="evidence" value="ECO:0007669"/>
    <property type="project" value="InterPro"/>
</dbReference>
<dbReference type="Pfam" id="PF04055">
    <property type="entry name" value="Radical_SAM"/>
    <property type="match status" value="1"/>
</dbReference>
<keyword evidence="2" id="KW-0004">4Fe-4S</keyword>
<dbReference type="OrthoDB" id="9808022at2"/>
<reference evidence="4 5" key="1">
    <citation type="submission" date="2016-11" db="EMBL/GenBank/DDBJ databases">
        <title>Trade-off between light-utilization and light-protection in marine flavobacteria.</title>
        <authorList>
            <person name="Kumagai Y."/>
        </authorList>
    </citation>
    <scope>NUCLEOTIDE SEQUENCE [LARGE SCALE GENOMIC DNA]</scope>
    <source>
        <strain evidence="4 5">NBRC 107741</strain>
    </source>
</reference>
<evidence type="ECO:0000256" key="1">
    <source>
        <dbReference type="ARBA" id="ARBA00006100"/>
    </source>
</evidence>
<name>A0A2S7KLL1_9FLAO</name>
<keyword evidence="2" id="KW-0143">Chaperone</keyword>
<dbReference type="SUPFAM" id="SSF102114">
    <property type="entry name" value="Radical SAM enzymes"/>
    <property type="match status" value="1"/>
</dbReference>
<feature type="domain" description="Radical SAM core" evidence="3">
    <location>
        <begin position="1"/>
        <end position="229"/>
    </location>
</feature>
<keyword evidence="2" id="KW-0411">Iron-sulfur</keyword>
<dbReference type="SFLD" id="SFLDS00029">
    <property type="entry name" value="Radical_SAM"/>
    <property type="match status" value="1"/>
</dbReference>
<organism evidence="4 5">
    <name type="scientific">Aureitalea marina</name>
    <dbReference type="NCBI Taxonomy" id="930804"/>
    <lineage>
        <taxon>Bacteria</taxon>
        <taxon>Pseudomonadati</taxon>
        <taxon>Bacteroidota</taxon>
        <taxon>Flavobacteriia</taxon>
        <taxon>Flavobacteriales</taxon>
        <taxon>Flavobacteriaceae</taxon>
        <taxon>Aureitalea</taxon>
    </lineage>
</organism>